<dbReference type="RefSeq" id="WP_371568175.1">
    <property type="nucleotide sequence ID" value="NZ_JASMRN010000003.1"/>
</dbReference>
<dbReference type="Proteomes" id="UP001568894">
    <property type="component" value="Unassembled WGS sequence"/>
</dbReference>
<organism evidence="1 2">
    <name type="scientific">Flavobacterium frigidarium</name>
    <dbReference type="NCBI Taxonomy" id="99286"/>
    <lineage>
        <taxon>Bacteria</taxon>
        <taxon>Pseudomonadati</taxon>
        <taxon>Bacteroidota</taxon>
        <taxon>Flavobacteriia</taxon>
        <taxon>Flavobacteriales</taxon>
        <taxon>Flavobacteriaceae</taxon>
        <taxon>Flavobacterium</taxon>
    </lineage>
</organism>
<comment type="caution">
    <text evidence="1">The sequence shown here is derived from an EMBL/GenBank/DDBJ whole genome shotgun (WGS) entry which is preliminary data.</text>
</comment>
<evidence type="ECO:0000313" key="1">
    <source>
        <dbReference type="EMBL" id="MEZ7514414.1"/>
    </source>
</evidence>
<sequence>MKVDHKSHTVIIKDTQGDLASFVTKLTQQYKSFEKLNITVDLLAHKNLTVADVEVFSALSEQHKAAKKSFIIVADDIDFNAVSDDITVVPSLLEAHDIIEMEEIERDLGF</sequence>
<gene>
    <name evidence="1" type="ORF">QO192_03855</name>
</gene>
<keyword evidence="2" id="KW-1185">Reference proteome</keyword>
<accession>A0ABV4KD29</accession>
<protein>
    <submittedName>
        <fullName evidence="1">Ribonuclease Z</fullName>
    </submittedName>
</protein>
<evidence type="ECO:0000313" key="2">
    <source>
        <dbReference type="Proteomes" id="UP001568894"/>
    </source>
</evidence>
<dbReference type="EMBL" id="JASMRN010000003">
    <property type="protein sequence ID" value="MEZ7514414.1"/>
    <property type="molecule type" value="Genomic_DNA"/>
</dbReference>
<reference evidence="1 2" key="1">
    <citation type="submission" date="2023-05" db="EMBL/GenBank/DDBJ databases">
        <title>Adaptations of aquatic viruses from atmosphere-close ecosystems of the Central Arctic Ocean.</title>
        <authorList>
            <person name="Rahlff J."/>
            <person name="Holmfeldt K."/>
        </authorList>
    </citation>
    <scope>NUCLEOTIDE SEQUENCE [LARGE SCALE GENOMIC DNA]</scope>
    <source>
        <strain evidence="1 2">Arc14</strain>
    </source>
</reference>
<name>A0ABV4KD29_9FLAO</name>
<proteinExistence type="predicted"/>